<dbReference type="OrthoDB" id="5959761at2759"/>
<dbReference type="GO" id="GO:0045732">
    <property type="term" value="P:positive regulation of protein catabolic process"/>
    <property type="evidence" value="ECO:0007669"/>
    <property type="project" value="TreeGrafter"/>
</dbReference>
<dbReference type="Pfam" id="PF02100">
    <property type="entry name" value="ODC_AZ"/>
    <property type="match status" value="1"/>
</dbReference>
<evidence type="ECO:0000256" key="2">
    <source>
        <dbReference type="ARBA" id="ARBA00011836"/>
    </source>
</evidence>
<dbReference type="Proteomes" id="UP001153620">
    <property type="component" value="Chromosome 2"/>
</dbReference>
<evidence type="ECO:0000256" key="5">
    <source>
        <dbReference type="SAM" id="MobiDB-lite"/>
    </source>
</evidence>
<dbReference type="AlphaFoldDB" id="A0A9N9RRK9"/>
<dbReference type="Gene3D" id="3.40.630.60">
    <property type="match status" value="1"/>
</dbReference>
<evidence type="ECO:0000313" key="6">
    <source>
        <dbReference type="EMBL" id="CAG9802052.1"/>
    </source>
</evidence>
<dbReference type="InterPro" id="IPR016181">
    <property type="entry name" value="Acyl_CoA_acyltransferase"/>
</dbReference>
<protein>
    <recommendedName>
        <fullName evidence="3">Ornithine decarboxylase antizyme</fullName>
    </recommendedName>
</protein>
<organism evidence="6 7">
    <name type="scientific">Chironomus riparius</name>
    <dbReference type="NCBI Taxonomy" id="315576"/>
    <lineage>
        <taxon>Eukaryota</taxon>
        <taxon>Metazoa</taxon>
        <taxon>Ecdysozoa</taxon>
        <taxon>Arthropoda</taxon>
        <taxon>Hexapoda</taxon>
        <taxon>Insecta</taxon>
        <taxon>Pterygota</taxon>
        <taxon>Neoptera</taxon>
        <taxon>Endopterygota</taxon>
        <taxon>Diptera</taxon>
        <taxon>Nematocera</taxon>
        <taxon>Chironomoidea</taxon>
        <taxon>Chironomidae</taxon>
        <taxon>Chironominae</taxon>
        <taxon>Chironomus</taxon>
    </lineage>
</organism>
<name>A0A9N9RRK9_9DIPT</name>
<dbReference type="EMBL" id="OU895878">
    <property type="protein sequence ID" value="CAG9802052.1"/>
    <property type="molecule type" value="Genomic_DNA"/>
</dbReference>
<dbReference type="PANTHER" id="PTHR10279">
    <property type="entry name" value="ORNITHINE DECARBOXYLASE ANTIZYME"/>
    <property type="match status" value="1"/>
</dbReference>
<evidence type="ECO:0000256" key="4">
    <source>
        <dbReference type="ARBA" id="ARBA00022758"/>
    </source>
</evidence>
<dbReference type="GO" id="GO:0005634">
    <property type="term" value="C:nucleus"/>
    <property type="evidence" value="ECO:0007669"/>
    <property type="project" value="TreeGrafter"/>
</dbReference>
<dbReference type="SUPFAM" id="SSF55729">
    <property type="entry name" value="Acyl-CoA N-acyltransferases (Nat)"/>
    <property type="match status" value="1"/>
</dbReference>
<dbReference type="PROSITE" id="PS01337">
    <property type="entry name" value="ODC_AZ"/>
    <property type="match status" value="1"/>
</dbReference>
<gene>
    <name evidence="6" type="ORF">CHIRRI_LOCUS4968</name>
</gene>
<sequence>MSILITIEPSNSSSSNKKKQEIEEMMMSGSNKRTYSTSSNSSVLSSSYCITLDYTRKTSFDSTSEDSSDADYSERHSLSYIDEEEEAASGILKANDTDSESDSEDDLISQIVSQKSPTRITIKLHVTDKISSKWDSVLDHDTNILYVALPKQLTHEASKQSFLSLLEFAEEKLDCDGVVLCIRKDRPDRANLVKTFLFLGFSPLNPKSPMAPPQMQGQNDDHLFLIYNIED</sequence>
<comment type="subunit">
    <text evidence="2">Interacts with ODC1 and thereby sterically blocks ODC homodimerization.</text>
</comment>
<evidence type="ECO:0000313" key="7">
    <source>
        <dbReference type="Proteomes" id="UP001153620"/>
    </source>
</evidence>
<dbReference type="GO" id="GO:0008073">
    <property type="term" value="F:ornithine decarboxylase inhibitor activity"/>
    <property type="evidence" value="ECO:0007669"/>
    <property type="project" value="InterPro"/>
</dbReference>
<dbReference type="PANTHER" id="PTHR10279:SF10">
    <property type="entry name" value="ORNITHINE DECARBOXYLASE ANTIZYME"/>
    <property type="match status" value="1"/>
</dbReference>
<dbReference type="GO" id="GO:0005737">
    <property type="term" value="C:cytoplasm"/>
    <property type="evidence" value="ECO:0007669"/>
    <property type="project" value="TreeGrafter"/>
</dbReference>
<accession>A0A9N9RRK9</accession>
<dbReference type="GO" id="GO:0075523">
    <property type="term" value="P:viral translational frameshifting"/>
    <property type="evidence" value="ECO:0007669"/>
    <property type="project" value="UniProtKB-KW"/>
</dbReference>
<dbReference type="InterPro" id="IPR038581">
    <property type="entry name" value="ODC_AZ_sf"/>
</dbReference>
<evidence type="ECO:0000256" key="1">
    <source>
        <dbReference type="ARBA" id="ARBA00008796"/>
    </source>
</evidence>
<reference evidence="6" key="2">
    <citation type="submission" date="2022-10" db="EMBL/GenBank/DDBJ databases">
        <authorList>
            <consortium name="ENA_rothamsted_submissions"/>
            <consortium name="culmorum"/>
            <person name="King R."/>
        </authorList>
    </citation>
    <scope>NUCLEOTIDE SEQUENCE</scope>
</reference>
<keyword evidence="4" id="KW-0688">Ribosomal frameshifting</keyword>
<comment type="similarity">
    <text evidence="1">Belongs to the ODC antizyme family.</text>
</comment>
<proteinExistence type="inferred from homology"/>
<feature type="region of interest" description="Disordered" evidence="5">
    <location>
        <begin position="1"/>
        <end position="44"/>
    </location>
</feature>
<dbReference type="InterPro" id="IPR002993">
    <property type="entry name" value="ODC_AZ"/>
</dbReference>
<evidence type="ECO:0000256" key="3">
    <source>
        <dbReference type="ARBA" id="ARBA00017712"/>
    </source>
</evidence>
<reference evidence="6" key="1">
    <citation type="submission" date="2022-01" db="EMBL/GenBank/DDBJ databases">
        <authorList>
            <person name="King R."/>
        </authorList>
    </citation>
    <scope>NUCLEOTIDE SEQUENCE</scope>
</reference>
<keyword evidence="7" id="KW-1185">Reference proteome</keyword>